<feature type="compositionally biased region" description="Low complexity" evidence="5">
    <location>
        <begin position="451"/>
        <end position="468"/>
    </location>
</feature>
<keyword evidence="4" id="KW-0539">Nucleus</keyword>
<dbReference type="PROSITE" id="PS51294">
    <property type="entry name" value="HTH_MYB"/>
    <property type="match status" value="2"/>
</dbReference>
<keyword evidence="3" id="KW-0804">Transcription</keyword>
<dbReference type="Gene3D" id="1.10.10.60">
    <property type="entry name" value="Homeodomain-like"/>
    <property type="match status" value="5"/>
</dbReference>
<name>A0A9P5Q866_9AGAR</name>
<feature type="domain" description="Myb-like" evidence="6">
    <location>
        <begin position="147"/>
        <end position="176"/>
    </location>
</feature>
<keyword evidence="9" id="KW-1185">Reference proteome</keyword>
<protein>
    <submittedName>
        <fullName evidence="8">Uncharacterized protein</fullName>
    </submittedName>
</protein>
<dbReference type="InterPro" id="IPR017930">
    <property type="entry name" value="Myb_dom"/>
</dbReference>
<feature type="domain" description="HTH myb-type" evidence="7">
    <location>
        <begin position="368"/>
        <end position="422"/>
    </location>
</feature>
<dbReference type="InterPro" id="IPR051575">
    <property type="entry name" value="Myb-like_DNA-bd"/>
</dbReference>
<keyword evidence="2" id="KW-0238">DNA-binding</keyword>
<feature type="compositionally biased region" description="Basic residues" evidence="5">
    <location>
        <begin position="478"/>
        <end position="488"/>
    </location>
</feature>
<dbReference type="Proteomes" id="UP000772434">
    <property type="component" value="Unassembled WGS sequence"/>
</dbReference>
<feature type="compositionally biased region" description="Basic residues" evidence="5">
    <location>
        <begin position="556"/>
        <end position="565"/>
    </location>
</feature>
<feature type="domain" description="Myb-like" evidence="6">
    <location>
        <begin position="283"/>
        <end position="330"/>
    </location>
</feature>
<dbReference type="PROSITE" id="PS50090">
    <property type="entry name" value="MYB_LIKE"/>
    <property type="match status" value="5"/>
</dbReference>
<feature type="region of interest" description="Disordered" evidence="5">
    <location>
        <begin position="329"/>
        <end position="378"/>
    </location>
</feature>
<feature type="domain" description="Myb-like" evidence="6">
    <location>
        <begin position="368"/>
        <end position="418"/>
    </location>
</feature>
<organism evidence="8 9">
    <name type="scientific">Rhodocollybia butyracea</name>
    <dbReference type="NCBI Taxonomy" id="206335"/>
    <lineage>
        <taxon>Eukaryota</taxon>
        <taxon>Fungi</taxon>
        <taxon>Dikarya</taxon>
        <taxon>Basidiomycota</taxon>
        <taxon>Agaricomycotina</taxon>
        <taxon>Agaricomycetes</taxon>
        <taxon>Agaricomycetidae</taxon>
        <taxon>Agaricales</taxon>
        <taxon>Marasmiineae</taxon>
        <taxon>Omphalotaceae</taxon>
        <taxon>Rhodocollybia</taxon>
    </lineage>
</organism>
<evidence type="ECO:0000256" key="2">
    <source>
        <dbReference type="ARBA" id="ARBA00023125"/>
    </source>
</evidence>
<dbReference type="PANTHER" id="PTHR46621:SF1">
    <property type="entry name" value="SNRNA-ACTIVATING PROTEIN COMPLEX SUBUNIT 4"/>
    <property type="match status" value="1"/>
</dbReference>
<dbReference type="Pfam" id="PF13921">
    <property type="entry name" value="Myb_DNA-bind_6"/>
    <property type="match status" value="3"/>
</dbReference>
<evidence type="ECO:0000256" key="1">
    <source>
        <dbReference type="ARBA" id="ARBA00023015"/>
    </source>
</evidence>
<feature type="compositionally biased region" description="Polar residues" evidence="5">
    <location>
        <begin position="642"/>
        <end position="678"/>
    </location>
</feature>
<dbReference type="GO" id="GO:0019185">
    <property type="term" value="C:snRNA-activating protein complex"/>
    <property type="evidence" value="ECO:0007669"/>
    <property type="project" value="TreeGrafter"/>
</dbReference>
<dbReference type="PANTHER" id="PTHR46621">
    <property type="entry name" value="SNRNA-ACTIVATING PROTEIN COMPLEX SUBUNIT 4"/>
    <property type="match status" value="1"/>
</dbReference>
<evidence type="ECO:0000259" key="7">
    <source>
        <dbReference type="PROSITE" id="PS51294"/>
    </source>
</evidence>
<dbReference type="AlphaFoldDB" id="A0A9P5Q866"/>
<dbReference type="OrthoDB" id="2143914at2759"/>
<evidence type="ECO:0000256" key="3">
    <source>
        <dbReference type="ARBA" id="ARBA00023163"/>
    </source>
</evidence>
<dbReference type="SUPFAM" id="SSF46689">
    <property type="entry name" value="Homeodomain-like"/>
    <property type="match status" value="3"/>
</dbReference>
<feature type="region of interest" description="Disordered" evidence="5">
    <location>
        <begin position="599"/>
        <end position="712"/>
    </location>
</feature>
<evidence type="ECO:0000256" key="5">
    <source>
        <dbReference type="SAM" id="MobiDB-lite"/>
    </source>
</evidence>
<evidence type="ECO:0000259" key="6">
    <source>
        <dbReference type="PROSITE" id="PS50090"/>
    </source>
</evidence>
<dbReference type="GO" id="GO:0042795">
    <property type="term" value="P:snRNA transcription by RNA polymerase II"/>
    <property type="evidence" value="ECO:0007669"/>
    <property type="project" value="TreeGrafter"/>
</dbReference>
<comment type="caution">
    <text evidence="8">The sequence shown here is derived from an EMBL/GenBank/DDBJ whole genome shotgun (WGS) entry which is preliminary data.</text>
</comment>
<evidence type="ECO:0000256" key="4">
    <source>
        <dbReference type="ARBA" id="ARBA00023242"/>
    </source>
</evidence>
<accession>A0A9P5Q866</accession>
<feature type="region of interest" description="Disordered" evidence="5">
    <location>
        <begin position="535"/>
        <end position="584"/>
    </location>
</feature>
<dbReference type="GO" id="GO:0001006">
    <property type="term" value="F:RNA polymerase III type 3 promoter sequence-specific DNA binding"/>
    <property type="evidence" value="ECO:0007669"/>
    <property type="project" value="TreeGrafter"/>
</dbReference>
<dbReference type="GO" id="GO:0042796">
    <property type="term" value="P:snRNA transcription by RNA polymerase III"/>
    <property type="evidence" value="ECO:0007669"/>
    <property type="project" value="TreeGrafter"/>
</dbReference>
<sequence length="712" mass="78075">MSLSPLTPRQQIFTAIQSNTNHQYALEKYTQRLTAELQEIDRLLAAADIGDSDDEIGDIEIRGAVRATGPIPESEFLNPISPFYHDAIKRDRYLNFTTAHHMKPKELEALTDAVTAETRRLRALERNERGVNAQDPVDLTVDVMKLNWKTIAEKVSDVSSFNRTDEECKTRWLGYERPGINRDEWTSDELKKLKEIVAEKEADEEYELDWVEISQELGTNRTPIDCMRNGFIRERHSWSPESDAKLVDGIQVYGLENWALVALHVSPHVTPNQCLMRYNRSLNPLLRKSPWNATEDDRLDKVVSALGTSNWTEVAKHLPGRTNEMCRERYVERSKSKADPRTKSKGKGKAKAISDEEPVQEKDGEGTSQATTKESWTEEQDSLLVKMVGEIGNKWLQISEAIGMHTNNQCRQRYNKLKNQTNIQTPSSSSNLTFKPFLVLAPHLTPSDTHATTSGQTSTSPAPTSASGLAVTLAKAPAKPRPKPKPRTKATLSLHAQPQATVNSVSTASSFSEPIAQDLQSLEPDIAEASTFPSGLSAADKGPDTGEAHTTVMKAAKTRTRRKPRATYAQLPLRRSTRRSQALGTQDLISLNLDDSGVGSASAAGNGTGATSDSVSGAGGARASPARTNTRSRKRTPEEANDSTSFDLINSETNTPGAETTTISASDPNVPETSSSMPVQKGRRAARKSAAGEGVGAETPEENLPKSVLRIS</sequence>
<dbReference type="CDD" id="cd00167">
    <property type="entry name" value="SANT"/>
    <property type="match status" value="4"/>
</dbReference>
<feature type="compositionally biased region" description="Basic and acidic residues" evidence="5">
    <location>
        <begin position="329"/>
        <end position="342"/>
    </location>
</feature>
<dbReference type="InterPro" id="IPR009057">
    <property type="entry name" value="Homeodomain-like_sf"/>
</dbReference>
<feature type="domain" description="HTH myb-type" evidence="7">
    <location>
        <begin position="283"/>
        <end position="338"/>
    </location>
</feature>
<proteinExistence type="predicted"/>
<keyword evidence="1" id="KW-0805">Transcription regulation</keyword>
<reference evidence="8" key="1">
    <citation type="submission" date="2020-11" db="EMBL/GenBank/DDBJ databases">
        <authorList>
            <consortium name="DOE Joint Genome Institute"/>
            <person name="Ahrendt S."/>
            <person name="Riley R."/>
            <person name="Andreopoulos W."/>
            <person name="Labutti K."/>
            <person name="Pangilinan J."/>
            <person name="Ruiz-Duenas F.J."/>
            <person name="Barrasa J.M."/>
            <person name="Sanchez-Garcia M."/>
            <person name="Camarero S."/>
            <person name="Miyauchi S."/>
            <person name="Serrano A."/>
            <person name="Linde D."/>
            <person name="Babiker R."/>
            <person name="Drula E."/>
            <person name="Ayuso-Fernandez I."/>
            <person name="Pacheco R."/>
            <person name="Padilla G."/>
            <person name="Ferreira P."/>
            <person name="Barriuso J."/>
            <person name="Kellner H."/>
            <person name="Castanera R."/>
            <person name="Alfaro M."/>
            <person name="Ramirez L."/>
            <person name="Pisabarro A.G."/>
            <person name="Kuo A."/>
            <person name="Tritt A."/>
            <person name="Lipzen A."/>
            <person name="He G."/>
            <person name="Yan M."/>
            <person name="Ng V."/>
            <person name="Cullen D."/>
            <person name="Martin F."/>
            <person name="Rosso M.-N."/>
            <person name="Henrissat B."/>
            <person name="Hibbett D."/>
            <person name="Martinez A.T."/>
            <person name="Grigoriev I.V."/>
        </authorList>
    </citation>
    <scope>NUCLEOTIDE SEQUENCE</scope>
    <source>
        <strain evidence="8">AH 40177</strain>
    </source>
</reference>
<feature type="compositionally biased region" description="Low complexity" evidence="5">
    <location>
        <begin position="599"/>
        <end position="626"/>
    </location>
</feature>
<evidence type="ECO:0000313" key="9">
    <source>
        <dbReference type="Proteomes" id="UP000772434"/>
    </source>
</evidence>
<dbReference type="InterPro" id="IPR001005">
    <property type="entry name" value="SANT/Myb"/>
</dbReference>
<feature type="compositionally biased region" description="Polar residues" evidence="5">
    <location>
        <begin position="494"/>
        <end position="509"/>
    </location>
</feature>
<gene>
    <name evidence="8" type="ORF">BDP27DRAFT_1414324</name>
</gene>
<feature type="region of interest" description="Disordered" evidence="5">
    <location>
        <begin position="445"/>
        <end position="509"/>
    </location>
</feature>
<feature type="domain" description="Myb-like" evidence="6">
    <location>
        <begin position="177"/>
        <end position="226"/>
    </location>
</feature>
<dbReference type="SMART" id="SM00717">
    <property type="entry name" value="SANT"/>
    <property type="match status" value="5"/>
</dbReference>
<evidence type="ECO:0000313" key="8">
    <source>
        <dbReference type="EMBL" id="KAF9076447.1"/>
    </source>
</evidence>
<dbReference type="GO" id="GO:0000978">
    <property type="term" value="F:RNA polymerase II cis-regulatory region sequence-specific DNA binding"/>
    <property type="evidence" value="ECO:0007669"/>
    <property type="project" value="TreeGrafter"/>
</dbReference>
<dbReference type="EMBL" id="JADNRY010000006">
    <property type="protein sequence ID" value="KAF9076447.1"/>
    <property type="molecule type" value="Genomic_DNA"/>
</dbReference>
<feature type="domain" description="Myb-like" evidence="6">
    <location>
        <begin position="235"/>
        <end position="282"/>
    </location>
</feature>